<evidence type="ECO:0000256" key="3">
    <source>
        <dbReference type="ARBA" id="ARBA00020042"/>
    </source>
</evidence>
<name>N9C1B3_9GAMM</name>
<proteinExistence type="inferred from homology"/>
<dbReference type="NCBIfam" id="TIGR01710">
    <property type="entry name" value="typeII_sec_gspG"/>
    <property type="match status" value="1"/>
</dbReference>
<feature type="domain" description="Type II secretion system protein GspG C-terminal" evidence="11">
    <location>
        <begin position="33"/>
        <end position="84"/>
    </location>
</feature>
<keyword evidence="6" id="KW-0997">Cell inner membrane</keyword>
<evidence type="ECO:0000256" key="7">
    <source>
        <dbReference type="ARBA" id="ARBA00022692"/>
    </source>
</evidence>
<organism evidence="12 13">
    <name type="scientific">Acinetobacter ursingii ANC 3649</name>
    <dbReference type="NCBI Taxonomy" id="1257043"/>
    <lineage>
        <taxon>Bacteria</taxon>
        <taxon>Pseudomonadati</taxon>
        <taxon>Pseudomonadota</taxon>
        <taxon>Gammaproteobacteria</taxon>
        <taxon>Moraxellales</taxon>
        <taxon>Moraxellaceae</taxon>
        <taxon>Acinetobacter</taxon>
    </lineage>
</organism>
<protein>
    <recommendedName>
        <fullName evidence="3">Type II secretion system core protein G</fullName>
    </recommendedName>
</protein>
<gene>
    <name evidence="12" type="ORF">F942_01656</name>
</gene>
<keyword evidence="9 10" id="KW-0472">Membrane</keyword>
<reference evidence="12 13" key="1">
    <citation type="submission" date="2013-02" db="EMBL/GenBank/DDBJ databases">
        <title>The Genome Sequence of Acinetobacter ursingii NIPH ANC_3649.</title>
        <authorList>
            <consortium name="The Broad Institute Genome Sequencing Platform"/>
            <consortium name="The Broad Institute Genome Sequencing Center for Infectious Disease"/>
            <person name="Cerqueira G."/>
            <person name="Feldgarden M."/>
            <person name="Courvalin P."/>
            <person name="Perichon B."/>
            <person name="Grillot-Courvalin C."/>
            <person name="Clermont D."/>
            <person name="Rocha E."/>
            <person name="Yoon E.-J."/>
            <person name="Nemec A."/>
            <person name="Walker B."/>
            <person name="Young S.K."/>
            <person name="Zeng Q."/>
            <person name="Gargeya S."/>
            <person name="Fitzgerald M."/>
            <person name="Haas B."/>
            <person name="Abouelleil A."/>
            <person name="Alvarado L."/>
            <person name="Arachchi H.M."/>
            <person name="Berlin A.M."/>
            <person name="Chapman S.B."/>
            <person name="Dewar J."/>
            <person name="Goldberg J."/>
            <person name="Griggs A."/>
            <person name="Gujja S."/>
            <person name="Hansen M."/>
            <person name="Howarth C."/>
            <person name="Imamovic A."/>
            <person name="Larimer J."/>
            <person name="McCowan C."/>
            <person name="Murphy C."/>
            <person name="Neiman D."/>
            <person name="Pearson M."/>
            <person name="Priest M."/>
            <person name="Roberts A."/>
            <person name="Saif S."/>
            <person name="Shea T."/>
            <person name="Sisk P."/>
            <person name="Sykes S."/>
            <person name="Wortman J."/>
            <person name="Nusbaum C."/>
            <person name="Birren B."/>
        </authorList>
    </citation>
    <scope>NUCLEOTIDE SEQUENCE [LARGE SCALE GENOMIC DNA]</scope>
    <source>
        <strain evidence="12 13">ANC 3649</strain>
    </source>
</reference>
<dbReference type="SUPFAM" id="SSF54523">
    <property type="entry name" value="Pili subunits"/>
    <property type="match status" value="1"/>
</dbReference>
<evidence type="ECO:0000256" key="4">
    <source>
        <dbReference type="ARBA" id="ARBA00022475"/>
    </source>
</evidence>
<dbReference type="HOGENOM" id="CLU_2505290_0_0_6"/>
<evidence type="ECO:0000256" key="6">
    <source>
        <dbReference type="ARBA" id="ARBA00022519"/>
    </source>
</evidence>
<keyword evidence="4" id="KW-1003">Cell membrane</keyword>
<dbReference type="GO" id="GO:0005886">
    <property type="term" value="C:plasma membrane"/>
    <property type="evidence" value="ECO:0007669"/>
    <property type="project" value="UniProtKB-SubCell"/>
</dbReference>
<dbReference type="InterPro" id="IPR045584">
    <property type="entry name" value="Pilin-like"/>
</dbReference>
<keyword evidence="13" id="KW-1185">Reference proteome</keyword>
<dbReference type="InterPro" id="IPR012902">
    <property type="entry name" value="N_methyl_site"/>
</dbReference>
<comment type="subcellular location">
    <subcellularLocation>
        <location evidence="1">Cell inner membrane</location>
        <topology evidence="1">Single-pass membrane protein</topology>
    </subcellularLocation>
</comment>
<dbReference type="EMBL" id="APQC01000012">
    <property type="protein sequence ID" value="ENV79612.1"/>
    <property type="molecule type" value="Genomic_DNA"/>
</dbReference>
<dbReference type="PANTHER" id="PTHR30093:SF44">
    <property type="entry name" value="TYPE II SECRETION SYSTEM CORE PROTEIN G"/>
    <property type="match status" value="1"/>
</dbReference>
<dbReference type="Gene3D" id="3.30.700.10">
    <property type="entry name" value="Glycoprotein, Type 4 Pilin"/>
    <property type="match status" value="1"/>
</dbReference>
<dbReference type="AlphaFoldDB" id="N9C1B3"/>
<sequence>MYKRFPRNNGFTLLELMIVLVIIGLLAGIIGPNLFKNLEKSEKTTAKSQIDALTKAIDQYRLDNGSFPDNGCGLNALLTAPSGAN</sequence>
<dbReference type="PRINTS" id="PR00813">
    <property type="entry name" value="BCTERIALGSPG"/>
</dbReference>
<comment type="similarity">
    <text evidence="2">Belongs to the GSP G family.</text>
</comment>
<keyword evidence="5" id="KW-0488">Methylation</keyword>
<dbReference type="NCBIfam" id="TIGR02532">
    <property type="entry name" value="IV_pilin_GFxxxE"/>
    <property type="match status" value="1"/>
</dbReference>
<evidence type="ECO:0000256" key="8">
    <source>
        <dbReference type="ARBA" id="ARBA00022989"/>
    </source>
</evidence>
<evidence type="ECO:0000256" key="1">
    <source>
        <dbReference type="ARBA" id="ARBA00004377"/>
    </source>
</evidence>
<evidence type="ECO:0000259" key="11">
    <source>
        <dbReference type="Pfam" id="PF08334"/>
    </source>
</evidence>
<keyword evidence="7 10" id="KW-0812">Transmembrane</keyword>
<evidence type="ECO:0000313" key="13">
    <source>
        <dbReference type="Proteomes" id="UP000013276"/>
    </source>
</evidence>
<evidence type="ECO:0000313" key="12">
    <source>
        <dbReference type="EMBL" id="ENV79612.1"/>
    </source>
</evidence>
<evidence type="ECO:0000256" key="9">
    <source>
        <dbReference type="ARBA" id="ARBA00023136"/>
    </source>
</evidence>
<evidence type="ECO:0000256" key="2">
    <source>
        <dbReference type="ARBA" id="ARBA00009984"/>
    </source>
</evidence>
<dbReference type="GO" id="GO:0015627">
    <property type="term" value="C:type II protein secretion system complex"/>
    <property type="evidence" value="ECO:0007669"/>
    <property type="project" value="InterPro"/>
</dbReference>
<dbReference type="InterPro" id="IPR013545">
    <property type="entry name" value="T2SS_protein-GspG_C"/>
</dbReference>
<comment type="caution">
    <text evidence="12">The sequence shown here is derived from an EMBL/GenBank/DDBJ whole genome shotgun (WGS) entry which is preliminary data.</text>
</comment>
<dbReference type="PANTHER" id="PTHR30093">
    <property type="entry name" value="GENERAL SECRETION PATHWAY PROTEIN G"/>
    <property type="match status" value="1"/>
</dbReference>
<dbReference type="Proteomes" id="UP000013276">
    <property type="component" value="Unassembled WGS sequence"/>
</dbReference>
<keyword evidence="8 10" id="KW-1133">Transmembrane helix</keyword>
<dbReference type="Pfam" id="PF08334">
    <property type="entry name" value="T2SSG"/>
    <property type="match status" value="1"/>
</dbReference>
<evidence type="ECO:0000256" key="5">
    <source>
        <dbReference type="ARBA" id="ARBA00022481"/>
    </source>
</evidence>
<dbReference type="InterPro" id="IPR010054">
    <property type="entry name" value="Type2_sec_GspG"/>
</dbReference>
<dbReference type="InterPro" id="IPR000983">
    <property type="entry name" value="Bac_GSPG_pilin"/>
</dbReference>
<dbReference type="Pfam" id="PF07963">
    <property type="entry name" value="N_methyl"/>
    <property type="match status" value="1"/>
</dbReference>
<evidence type="ECO:0000256" key="10">
    <source>
        <dbReference type="SAM" id="Phobius"/>
    </source>
</evidence>
<feature type="transmembrane region" description="Helical" evidence="10">
    <location>
        <begin position="12"/>
        <end position="35"/>
    </location>
</feature>
<accession>N9C1B3</accession>
<dbReference type="PATRIC" id="fig|1257043.3.peg.1605"/>
<dbReference type="GO" id="GO:0015628">
    <property type="term" value="P:protein secretion by the type II secretion system"/>
    <property type="evidence" value="ECO:0007669"/>
    <property type="project" value="InterPro"/>
</dbReference>